<sequence>MRRNIAAYAFLLSGRWIAWFLLCCVAAVLCLYLGNWQMGRADAMTERNDLITENYQAEPITGQAAVTAFTDTDPGQRWHPVELRGSYLPDETLLVRNRAHDGVIGYEVLVPFRTARGTTVVLDRGWIETSDSGNGTSSRVPAPPTGEVTVTARLQPPESTVARDSPDGQVASISLESIADVSGLDVATGAYGQVADEDPAPQSAPEPFSEPDLDYGPNLSYALQWDAFSVLVFVAYAFSARQKARNDAWDREYAAQIEAELSQYYDDDGNFRSRGDGMTEEDVVRRLEMVDDMPAHLRDIMRPKRVKRTYAVRDAEEEDALLDAHGERG</sequence>
<accession>A0A3N3ZUW3</accession>
<dbReference type="OrthoDB" id="9807214at2"/>
<dbReference type="GO" id="GO:0005886">
    <property type="term" value="C:plasma membrane"/>
    <property type="evidence" value="ECO:0007669"/>
    <property type="project" value="UniProtKB-SubCell"/>
</dbReference>
<evidence type="ECO:0000256" key="2">
    <source>
        <dbReference type="ARBA" id="ARBA00007165"/>
    </source>
</evidence>
<keyword evidence="8" id="KW-1185">Reference proteome</keyword>
<comment type="similarity">
    <text evidence="2 6">Belongs to the SURF1 family.</text>
</comment>
<gene>
    <name evidence="7" type="ORF">EDL96_05430</name>
</gene>
<dbReference type="PANTHER" id="PTHR23427">
    <property type="entry name" value="SURFEIT LOCUS PROTEIN"/>
    <property type="match status" value="1"/>
</dbReference>
<dbReference type="PROSITE" id="PS50895">
    <property type="entry name" value="SURF1"/>
    <property type="match status" value="1"/>
</dbReference>
<dbReference type="AlphaFoldDB" id="A0A3N3ZUW3"/>
<evidence type="ECO:0000256" key="1">
    <source>
        <dbReference type="ARBA" id="ARBA00004370"/>
    </source>
</evidence>
<comment type="subcellular location">
    <subcellularLocation>
        <location evidence="6">Cell membrane</location>
        <topology evidence="6">Multi-pass membrane protein</topology>
    </subcellularLocation>
    <subcellularLocation>
        <location evidence="1">Membrane</location>
    </subcellularLocation>
</comment>
<evidence type="ECO:0000256" key="4">
    <source>
        <dbReference type="ARBA" id="ARBA00022989"/>
    </source>
</evidence>
<dbReference type="CDD" id="cd06662">
    <property type="entry name" value="SURF1"/>
    <property type="match status" value="1"/>
</dbReference>
<evidence type="ECO:0000256" key="5">
    <source>
        <dbReference type="ARBA" id="ARBA00023136"/>
    </source>
</evidence>
<comment type="caution">
    <text evidence="7">The sequence shown here is derived from an EMBL/GenBank/DDBJ whole genome shotgun (WGS) entry which is preliminary data.</text>
</comment>
<keyword evidence="3 6" id="KW-0812">Transmembrane</keyword>
<name>A0A3N3ZUW3_9MICC</name>
<evidence type="ECO:0000256" key="3">
    <source>
        <dbReference type="ARBA" id="ARBA00022692"/>
    </source>
</evidence>
<dbReference type="Pfam" id="PF02104">
    <property type="entry name" value="SURF1"/>
    <property type="match status" value="1"/>
</dbReference>
<dbReference type="InterPro" id="IPR002994">
    <property type="entry name" value="Surf1/Shy1"/>
</dbReference>
<dbReference type="RefSeq" id="WP_123824782.1">
    <property type="nucleotide sequence ID" value="NZ_RKMF01000005.1"/>
</dbReference>
<dbReference type="EMBL" id="RKMF01000005">
    <property type="protein sequence ID" value="ROZ63787.1"/>
    <property type="molecule type" value="Genomic_DNA"/>
</dbReference>
<feature type="transmembrane region" description="Helical" evidence="6">
    <location>
        <begin position="16"/>
        <end position="34"/>
    </location>
</feature>
<dbReference type="InterPro" id="IPR045214">
    <property type="entry name" value="Surf1/Surf4"/>
</dbReference>
<keyword evidence="5 6" id="KW-0472">Membrane</keyword>
<keyword evidence="4 6" id="KW-1133">Transmembrane helix</keyword>
<comment type="caution">
    <text evidence="6">Lacks conserved residue(s) required for the propagation of feature annotation.</text>
</comment>
<keyword evidence="6" id="KW-1003">Cell membrane</keyword>
<protein>
    <recommendedName>
        <fullName evidence="6">SURF1-like protein</fullName>
    </recommendedName>
</protein>
<evidence type="ECO:0000256" key="6">
    <source>
        <dbReference type="RuleBase" id="RU363076"/>
    </source>
</evidence>
<evidence type="ECO:0000313" key="7">
    <source>
        <dbReference type="EMBL" id="ROZ63787.1"/>
    </source>
</evidence>
<dbReference type="PANTHER" id="PTHR23427:SF2">
    <property type="entry name" value="SURFEIT LOCUS PROTEIN 1"/>
    <property type="match status" value="1"/>
</dbReference>
<reference evidence="7 8" key="1">
    <citation type="submission" date="2018-10" db="EMBL/GenBank/DDBJ databases">
        <title>Kocuria sp. M5W7-7, whole genome shotgun sequence.</title>
        <authorList>
            <person name="Tuo L."/>
        </authorList>
    </citation>
    <scope>NUCLEOTIDE SEQUENCE [LARGE SCALE GENOMIC DNA]</scope>
    <source>
        <strain evidence="7 8">M5W7-7</strain>
    </source>
</reference>
<evidence type="ECO:0000313" key="8">
    <source>
        <dbReference type="Proteomes" id="UP000270616"/>
    </source>
</evidence>
<proteinExistence type="inferred from homology"/>
<dbReference type="Proteomes" id="UP000270616">
    <property type="component" value="Unassembled WGS sequence"/>
</dbReference>
<organism evidence="7 8">
    <name type="scientific">Kocuria soli</name>
    <dbReference type="NCBI Taxonomy" id="2485125"/>
    <lineage>
        <taxon>Bacteria</taxon>
        <taxon>Bacillati</taxon>
        <taxon>Actinomycetota</taxon>
        <taxon>Actinomycetes</taxon>
        <taxon>Micrococcales</taxon>
        <taxon>Micrococcaceae</taxon>
        <taxon>Kocuria</taxon>
    </lineage>
</organism>